<keyword evidence="1" id="KW-1133">Transmembrane helix</keyword>
<dbReference type="InterPro" id="IPR008407">
    <property type="entry name" value="Brnchd-chn_aa_trnsp_AzlD"/>
</dbReference>
<evidence type="ECO:0000313" key="3">
    <source>
        <dbReference type="Proteomes" id="UP000247565"/>
    </source>
</evidence>
<gene>
    <name evidence="2" type="ORF">DK869_07435</name>
</gene>
<dbReference type="OrthoDB" id="3078300at2"/>
<feature type="transmembrane region" description="Helical" evidence="1">
    <location>
        <begin position="68"/>
        <end position="101"/>
    </location>
</feature>
<accession>A0A318NB73</accession>
<name>A0A318NB73_9PROT</name>
<organism evidence="2 3">
    <name type="scientific">Commensalibacter melissae</name>
    <dbReference type="NCBI Taxonomy" id="2070537"/>
    <lineage>
        <taxon>Bacteria</taxon>
        <taxon>Pseudomonadati</taxon>
        <taxon>Pseudomonadota</taxon>
        <taxon>Alphaproteobacteria</taxon>
        <taxon>Acetobacterales</taxon>
        <taxon>Acetobacteraceae</taxon>
    </lineage>
</organism>
<dbReference type="RefSeq" id="WP_110439386.1">
    <property type="nucleotide sequence ID" value="NZ_CP046393.1"/>
</dbReference>
<proteinExistence type="predicted"/>
<keyword evidence="1" id="KW-0472">Membrane</keyword>
<evidence type="ECO:0008006" key="4">
    <source>
        <dbReference type="Google" id="ProtNLM"/>
    </source>
</evidence>
<dbReference type="EMBL" id="QGLT01000004">
    <property type="protein sequence ID" value="PXY99766.1"/>
    <property type="molecule type" value="Genomic_DNA"/>
</dbReference>
<dbReference type="Pfam" id="PF05437">
    <property type="entry name" value="AzlD"/>
    <property type="match status" value="1"/>
</dbReference>
<keyword evidence="3" id="KW-1185">Reference proteome</keyword>
<dbReference type="Proteomes" id="UP000247565">
    <property type="component" value="Unassembled WGS sequence"/>
</dbReference>
<dbReference type="AlphaFoldDB" id="A0A318NB73"/>
<protein>
    <recommendedName>
        <fullName evidence="4">AzlD family protein</fullName>
    </recommendedName>
</protein>
<reference evidence="2 3" key="1">
    <citation type="submission" date="2018-05" db="EMBL/GenBank/DDBJ databases">
        <title>Reference genomes for bee gut microbiota database.</title>
        <authorList>
            <person name="Ellegaard K.M."/>
        </authorList>
    </citation>
    <scope>NUCLEOTIDE SEQUENCE [LARGE SCALE GENOMIC DNA]</scope>
    <source>
        <strain evidence="2 3">ESL0284</strain>
    </source>
</reference>
<evidence type="ECO:0000313" key="2">
    <source>
        <dbReference type="EMBL" id="PXY99766.1"/>
    </source>
</evidence>
<evidence type="ECO:0000256" key="1">
    <source>
        <dbReference type="SAM" id="Phobius"/>
    </source>
</evidence>
<sequence length="102" mass="11359">MFSTYINEHAFLTIIFMGMVTYLTRIGGYLVFSKYDHPRLKNILEIVPGCVMISLIAPYFVTGRMADMIALIFTVTAAIRCSFLVTLIIAIGSAGLLRYLLG</sequence>
<keyword evidence="1" id="KW-0812">Transmembrane</keyword>
<comment type="caution">
    <text evidence="2">The sequence shown here is derived from an EMBL/GenBank/DDBJ whole genome shotgun (WGS) entry which is preliminary data.</text>
</comment>
<feature type="transmembrane region" description="Helical" evidence="1">
    <location>
        <begin position="12"/>
        <end position="31"/>
    </location>
</feature>